<protein>
    <submittedName>
        <fullName evidence="7">WAPL domain-containing protein</fullName>
    </submittedName>
</protein>
<feature type="compositionally biased region" description="Acidic residues" evidence="2">
    <location>
        <begin position="507"/>
        <end position="517"/>
    </location>
</feature>
<feature type="domain" description="WAPL" evidence="4">
    <location>
        <begin position="48"/>
        <end position="601"/>
    </location>
</feature>
<feature type="transmembrane region" description="Helical" evidence="3">
    <location>
        <begin position="127"/>
        <end position="153"/>
    </location>
</feature>
<feature type="region of interest" description="Disordered" evidence="2">
    <location>
        <begin position="507"/>
        <end position="527"/>
    </location>
</feature>
<keyword evidence="3" id="KW-0812">Transmembrane</keyword>
<evidence type="ECO:0000259" key="4">
    <source>
        <dbReference type="PROSITE" id="PS51271"/>
    </source>
</evidence>
<dbReference type="Pfam" id="PF07814">
    <property type="entry name" value="WAPL"/>
    <property type="match status" value="1"/>
</dbReference>
<evidence type="ECO:0000313" key="6">
    <source>
        <dbReference type="Proteomes" id="UP000887561"/>
    </source>
</evidence>
<proteinExistence type="inferred from homology"/>
<dbReference type="AlphaFoldDB" id="A0A915LH49"/>
<dbReference type="PROSITE" id="PS51271">
    <property type="entry name" value="WAPL"/>
    <property type="match status" value="1"/>
</dbReference>
<keyword evidence="3" id="KW-0472">Membrane</keyword>
<organism evidence="6 7">
    <name type="scientific">Meloidogyne javanica</name>
    <name type="common">Root-knot nematode worm</name>
    <dbReference type="NCBI Taxonomy" id="6303"/>
    <lineage>
        <taxon>Eukaryota</taxon>
        <taxon>Metazoa</taxon>
        <taxon>Ecdysozoa</taxon>
        <taxon>Nematoda</taxon>
        <taxon>Chromadorea</taxon>
        <taxon>Rhabditida</taxon>
        <taxon>Tylenchina</taxon>
        <taxon>Tylenchomorpha</taxon>
        <taxon>Tylenchoidea</taxon>
        <taxon>Meloidogynidae</taxon>
        <taxon>Meloidogyninae</taxon>
        <taxon>Meloidogyne</taxon>
        <taxon>Meloidogyne incognita group</taxon>
    </lineage>
</organism>
<dbReference type="PANTHER" id="PTHR22100:SF13">
    <property type="entry name" value="WINGS APART-LIKE PROTEIN HOMOLOG"/>
    <property type="match status" value="1"/>
</dbReference>
<dbReference type="InterPro" id="IPR022771">
    <property type="entry name" value="WAPL_C"/>
</dbReference>
<dbReference type="WBParaSite" id="scaffold12096_cov290.g16079">
    <property type="protein sequence ID" value="scaffold12096_cov290.g16079"/>
    <property type="gene ID" value="scaffold12096_cov290.g16079"/>
</dbReference>
<dbReference type="InterPro" id="IPR044068">
    <property type="entry name" value="CB"/>
</dbReference>
<feature type="domain" description="Core-binding (CB)" evidence="5">
    <location>
        <begin position="585"/>
        <end position="626"/>
    </location>
</feature>
<sequence length="626" mass="70853">MSSFNDVSVSSNHVECNVGNSKRRCASSFEPEEQEEEFTPSTKLQRRQPCYAPYRKTYQNTTTNKITAEKGLMHDFKGDFHYLLTTLLDEKSSINLKQLSLMQLVRKSVSLEFRDFLRIQSSHMNRLFTNLAELVATSPIISLSSACLLYFMARDRKGIPVSEQCIRLIAQLLKQDNQRVKADEEYKKHLVVVCLFLINLLKLPFLWIWSVMQDWLRFWLNKSTKSVKFDVTEDNLSVPFLTLEALAYIALKEQSKMFKSEMYNSGCLTTIVAKLDKAVLELVHSNSGVLTTATTDSTMTTSTKLKVVERCYRILENAAAFDTKNQVYLVQHRNNLLIFSCAKFLNYSLNFIENVHQTDNLLGKQEKKNLSSTAQNDCNKIFDCICLLCRVLMNVSHESENGALKIGQAAGFLQNCLNVLAKHSNYAPKEKFFDLAVMMYGLLVNLLEKCPANRRKFINLKSEFIDKTSVLGQQGVESSSLDILTKLFIHHDSAAKVIDEEFDNELLNEEPPDEDGGNENGQEKAANMSQDEVLTAIQTLMNKASTHMEDSMIASYCSLVVAIVVGTDSVLASQVKALLPNKDITQMLEQLERFLDFMRITNLKASTVSNIERVLNSFQTASSSSD</sequence>
<dbReference type="InterPro" id="IPR011989">
    <property type="entry name" value="ARM-like"/>
</dbReference>
<evidence type="ECO:0000313" key="7">
    <source>
        <dbReference type="WBParaSite" id="scaffold12096_cov290.g16079"/>
    </source>
</evidence>
<feature type="transmembrane region" description="Helical" evidence="3">
    <location>
        <begin position="190"/>
        <end position="212"/>
    </location>
</feature>
<accession>A0A915LH49</accession>
<dbReference type="InterPro" id="IPR012502">
    <property type="entry name" value="WAPL_dom"/>
</dbReference>
<evidence type="ECO:0000256" key="1">
    <source>
        <dbReference type="ARBA" id="ARBA00006854"/>
    </source>
</evidence>
<keyword evidence="6" id="KW-1185">Reference proteome</keyword>
<reference evidence="7" key="1">
    <citation type="submission" date="2022-11" db="UniProtKB">
        <authorList>
            <consortium name="WormBaseParasite"/>
        </authorList>
    </citation>
    <scope>IDENTIFICATION</scope>
</reference>
<dbReference type="PANTHER" id="PTHR22100">
    <property type="entry name" value="WINGS APART-LIKE PROTEIN HOMOLOG"/>
    <property type="match status" value="1"/>
</dbReference>
<evidence type="ECO:0000259" key="5">
    <source>
        <dbReference type="PROSITE" id="PS51900"/>
    </source>
</evidence>
<dbReference type="Proteomes" id="UP000887561">
    <property type="component" value="Unplaced"/>
</dbReference>
<dbReference type="InterPro" id="IPR039874">
    <property type="entry name" value="WAPL"/>
</dbReference>
<comment type="similarity">
    <text evidence="1">Belongs to the WAPL family.</text>
</comment>
<evidence type="ECO:0000256" key="3">
    <source>
        <dbReference type="SAM" id="Phobius"/>
    </source>
</evidence>
<dbReference type="PROSITE" id="PS51900">
    <property type="entry name" value="CB"/>
    <property type="match status" value="1"/>
</dbReference>
<evidence type="ECO:0000256" key="2">
    <source>
        <dbReference type="SAM" id="MobiDB-lite"/>
    </source>
</evidence>
<keyword evidence="3" id="KW-1133">Transmembrane helix</keyword>
<name>A0A915LH49_MELJA</name>
<dbReference type="Gene3D" id="1.25.10.10">
    <property type="entry name" value="Leucine-rich Repeat Variant"/>
    <property type="match status" value="1"/>
</dbReference>